<protein>
    <submittedName>
        <fullName evidence="1">Uncharacterized protein</fullName>
    </submittedName>
</protein>
<gene>
    <name evidence="1" type="ORF">E2562_025721</name>
</gene>
<sequence length="74" mass="8394">MALFVDMAGRSVLLRVRPGEWGGKEDHVYVSGQHWDGWKVFPFGSSIRAEDVPVEKSLKGHWPATLWTMPCSCY</sequence>
<accession>A0A6G1CTC4</accession>
<keyword evidence="2" id="KW-1185">Reference proteome</keyword>
<dbReference type="EMBL" id="SPHZ02000008">
    <property type="protein sequence ID" value="KAF0903134.1"/>
    <property type="molecule type" value="Genomic_DNA"/>
</dbReference>
<dbReference type="AlphaFoldDB" id="A0A6G1CTC4"/>
<proteinExistence type="predicted"/>
<reference evidence="1 2" key="1">
    <citation type="submission" date="2019-11" db="EMBL/GenBank/DDBJ databases">
        <title>Whole genome sequence of Oryza granulata.</title>
        <authorList>
            <person name="Li W."/>
        </authorList>
    </citation>
    <scope>NUCLEOTIDE SEQUENCE [LARGE SCALE GENOMIC DNA]</scope>
    <source>
        <strain evidence="2">cv. Menghai</strain>
        <tissue evidence="1">Leaf</tissue>
    </source>
</reference>
<name>A0A6G1CTC4_9ORYZ</name>
<dbReference type="Proteomes" id="UP000479710">
    <property type="component" value="Unassembled WGS sequence"/>
</dbReference>
<evidence type="ECO:0000313" key="1">
    <source>
        <dbReference type="EMBL" id="KAF0903134.1"/>
    </source>
</evidence>
<organism evidence="1 2">
    <name type="scientific">Oryza meyeriana var. granulata</name>
    <dbReference type="NCBI Taxonomy" id="110450"/>
    <lineage>
        <taxon>Eukaryota</taxon>
        <taxon>Viridiplantae</taxon>
        <taxon>Streptophyta</taxon>
        <taxon>Embryophyta</taxon>
        <taxon>Tracheophyta</taxon>
        <taxon>Spermatophyta</taxon>
        <taxon>Magnoliopsida</taxon>
        <taxon>Liliopsida</taxon>
        <taxon>Poales</taxon>
        <taxon>Poaceae</taxon>
        <taxon>BOP clade</taxon>
        <taxon>Oryzoideae</taxon>
        <taxon>Oryzeae</taxon>
        <taxon>Oryzinae</taxon>
        <taxon>Oryza</taxon>
        <taxon>Oryza meyeriana</taxon>
    </lineage>
</organism>
<dbReference type="OrthoDB" id="616378at2759"/>
<comment type="caution">
    <text evidence="1">The sequence shown here is derived from an EMBL/GenBank/DDBJ whole genome shotgun (WGS) entry which is preliminary data.</text>
</comment>
<evidence type="ECO:0000313" key="2">
    <source>
        <dbReference type="Proteomes" id="UP000479710"/>
    </source>
</evidence>